<accession>A0A1A8FKZ5</accession>
<feature type="non-terminal residue" evidence="1">
    <location>
        <position position="51"/>
    </location>
</feature>
<reference evidence="1" key="1">
    <citation type="submission" date="2016-05" db="EMBL/GenBank/DDBJ databases">
        <authorList>
            <person name="Lavstsen T."/>
            <person name="Jespersen J.S."/>
        </authorList>
    </citation>
    <scope>NUCLEOTIDE SEQUENCE</scope>
    <source>
        <tissue evidence="1">Brain</tissue>
    </source>
</reference>
<feature type="non-terminal residue" evidence="1">
    <location>
        <position position="1"/>
    </location>
</feature>
<organism evidence="1">
    <name type="scientific">Nothobranchius korthausae</name>
    <dbReference type="NCBI Taxonomy" id="1143690"/>
    <lineage>
        <taxon>Eukaryota</taxon>
        <taxon>Metazoa</taxon>
        <taxon>Chordata</taxon>
        <taxon>Craniata</taxon>
        <taxon>Vertebrata</taxon>
        <taxon>Euteleostomi</taxon>
        <taxon>Actinopterygii</taxon>
        <taxon>Neopterygii</taxon>
        <taxon>Teleostei</taxon>
        <taxon>Neoteleostei</taxon>
        <taxon>Acanthomorphata</taxon>
        <taxon>Ovalentaria</taxon>
        <taxon>Atherinomorphae</taxon>
        <taxon>Cyprinodontiformes</taxon>
        <taxon>Nothobranchiidae</taxon>
        <taxon>Nothobranchius</taxon>
    </lineage>
</organism>
<name>A0A1A8FKZ5_9TELE</name>
<gene>
    <name evidence="1" type="primary">NEBL</name>
</gene>
<protein>
    <submittedName>
        <fullName evidence="1">Uncharacterized protein</fullName>
    </submittedName>
</protein>
<evidence type="ECO:0000313" key="1">
    <source>
        <dbReference type="EMBL" id="SBQ58799.1"/>
    </source>
</evidence>
<dbReference type="AlphaFoldDB" id="A0A1A8FKZ5"/>
<sequence length="51" mass="5796">RKSPSEVRQRKTFGPGKWRLVFSAILFPAALRVSSYGRRCTTGGVRFRDPV</sequence>
<reference evidence="1" key="2">
    <citation type="submission" date="2016-06" db="EMBL/GenBank/DDBJ databases">
        <title>The genome of a short-lived fish provides insights into sex chromosome evolution and the genetic control of aging.</title>
        <authorList>
            <person name="Reichwald K."/>
            <person name="Felder M."/>
            <person name="Petzold A."/>
            <person name="Koch P."/>
            <person name="Groth M."/>
            <person name="Platzer M."/>
        </authorList>
    </citation>
    <scope>NUCLEOTIDE SEQUENCE</scope>
    <source>
        <tissue evidence="1">Brain</tissue>
    </source>
</reference>
<proteinExistence type="predicted"/>
<dbReference type="EMBL" id="HAEB01012272">
    <property type="protein sequence ID" value="SBQ58799.1"/>
    <property type="molecule type" value="Transcribed_RNA"/>
</dbReference>